<dbReference type="RefSeq" id="WP_301807295.1">
    <property type="nucleotide sequence ID" value="NZ_JAUJZH010000005.1"/>
</dbReference>
<evidence type="ECO:0000313" key="3">
    <source>
        <dbReference type="EMBL" id="MDO1532529.1"/>
    </source>
</evidence>
<name>A0ABT8S0S4_9BURK</name>
<reference evidence="3" key="1">
    <citation type="submission" date="2023-06" db="EMBL/GenBank/DDBJ databases">
        <authorList>
            <person name="Jiang Y."/>
            <person name="Liu Q."/>
        </authorList>
    </citation>
    <scope>NUCLEOTIDE SEQUENCE</scope>
    <source>
        <strain evidence="3">CGMCC 1.12090</strain>
    </source>
</reference>
<sequence length="191" mass="19976">MNPNAGSIVLALAFAALQPARAADWKMAPAGSRLEFAAQFEKTPAPGIFKDFDVRLGLDGDSPAGGRLDVTIRVASADMASADINKAIAGAEWFDVARYPVAEFHATEIRRAPAGSPAGRFIARGTLALKGVTQPLEVPLAWTAAAGGATLDGEFSVKRSLFGIGTGEWAATSVIGADVNVKFHVQLREAR</sequence>
<comment type="caution">
    <text evidence="3">The sequence shown here is derived from an EMBL/GenBank/DDBJ whole genome shotgun (WGS) entry which is preliminary data.</text>
</comment>
<dbReference type="PANTHER" id="PTHR34406">
    <property type="entry name" value="PROTEIN YCEI"/>
    <property type="match status" value="1"/>
</dbReference>
<evidence type="ECO:0000313" key="4">
    <source>
        <dbReference type="Proteomes" id="UP001169027"/>
    </source>
</evidence>
<dbReference type="Pfam" id="PF04264">
    <property type="entry name" value="YceI"/>
    <property type="match status" value="1"/>
</dbReference>
<accession>A0ABT8S0S4</accession>
<dbReference type="PANTHER" id="PTHR34406:SF1">
    <property type="entry name" value="PROTEIN YCEI"/>
    <property type="match status" value="1"/>
</dbReference>
<dbReference type="SUPFAM" id="SSF101874">
    <property type="entry name" value="YceI-like"/>
    <property type="match status" value="1"/>
</dbReference>
<evidence type="ECO:0000256" key="1">
    <source>
        <dbReference type="SAM" id="SignalP"/>
    </source>
</evidence>
<dbReference type="InterPro" id="IPR036761">
    <property type="entry name" value="TTHA0802/YceI-like_sf"/>
</dbReference>
<organism evidence="3 4">
    <name type="scientific">Variovorax ginsengisoli</name>
    <dbReference type="NCBI Taxonomy" id="363844"/>
    <lineage>
        <taxon>Bacteria</taxon>
        <taxon>Pseudomonadati</taxon>
        <taxon>Pseudomonadota</taxon>
        <taxon>Betaproteobacteria</taxon>
        <taxon>Burkholderiales</taxon>
        <taxon>Comamonadaceae</taxon>
        <taxon>Variovorax</taxon>
    </lineage>
</organism>
<dbReference type="SMART" id="SM00867">
    <property type="entry name" value="YceI"/>
    <property type="match status" value="1"/>
</dbReference>
<feature type="signal peptide" evidence="1">
    <location>
        <begin position="1"/>
        <end position="22"/>
    </location>
</feature>
<dbReference type="Proteomes" id="UP001169027">
    <property type="component" value="Unassembled WGS sequence"/>
</dbReference>
<protein>
    <submittedName>
        <fullName evidence="3">YceI family protein</fullName>
    </submittedName>
</protein>
<proteinExistence type="predicted"/>
<feature type="domain" description="Lipid/polyisoprenoid-binding YceI-like" evidence="2">
    <location>
        <begin position="24"/>
        <end position="188"/>
    </location>
</feature>
<feature type="chain" id="PRO_5045173110" evidence="1">
    <location>
        <begin position="23"/>
        <end position="191"/>
    </location>
</feature>
<dbReference type="EMBL" id="JAUKVY010000005">
    <property type="protein sequence ID" value="MDO1532529.1"/>
    <property type="molecule type" value="Genomic_DNA"/>
</dbReference>
<dbReference type="Gene3D" id="2.40.128.110">
    <property type="entry name" value="Lipid/polyisoprenoid-binding, YceI-like"/>
    <property type="match status" value="1"/>
</dbReference>
<gene>
    <name evidence="3" type="ORF">Q2T77_09540</name>
</gene>
<dbReference type="InterPro" id="IPR007372">
    <property type="entry name" value="Lipid/polyisoprenoid-bd_YceI"/>
</dbReference>
<evidence type="ECO:0000259" key="2">
    <source>
        <dbReference type="SMART" id="SM00867"/>
    </source>
</evidence>
<keyword evidence="1" id="KW-0732">Signal</keyword>
<keyword evidence="4" id="KW-1185">Reference proteome</keyword>